<keyword evidence="2" id="KW-1185">Reference proteome</keyword>
<sequence length="220" mass="25363">MIDNITVFPYEPMSLTTGFNRITLGNPRLFFQFIRGLRSEQDNVILSLDNNPVSANHVMLFLGDAATPPDLNSLLLKDVLAKLTESFADIELMEIHDLYANLHNQIQQKVWMEDLPLTLASTFDVKKIISLYKPSIMLEEPASIFEEIRDIVELMGALHEQRTLVMLHITQYCQIAQIKSLHQYLLDQEIQLLDIECTDQHSGLEGIRDHYVDRDYVQFT</sequence>
<reference evidence="1 2" key="1">
    <citation type="submission" date="2019-09" db="EMBL/GenBank/DDBJ databases">
        <title>Phylogenetic characterization of a novel taxon of the genus Bifidobacterium: Bifidobacterium choloepi sp. nov.</title>
        <authorList>
            <person name="Modesto M."/>
            <person name="Satti M."/>
        </authorList>
    </citation>
    <scope>NUCLEOTIDE SEQUENCE [LARGE SCALE GENOMIC DNA]</scope>
    <source>
        <strain evidence="1 2">BRDM6</strain>
    </source>
</reference>
<dbReference type="EMBL" id="VYSG01000001">
    <property type="protein sequence ID" value="NEG69212.1"/>
    <property type="molecule type" value="Genomic_DNA"/>
</dbReference>
<accession>A0A6I5NK22</accession>
<dbReference type="InterPro" id="IPR010146">
    <property type="entry name" value="CRISPR-assoc_prot_Csn2-typ"/>
</dbReference>
<dbReference type="InterPro" id="IPR038600">
    <property type="entry name" value="Csn2_sf"/>
</dbReference>
<dbReference type="Pfam" id="PF09711">
    <property type="entry name" value="Cas_Csn2"/>
    <property type="match status" value="1"/>
</dbReference>
<organism evidence="1 2">
    <name type="scientific">Bifidobacterium choloepi</name>
    <dbReference type="NCBI Taxonomy" id="2614131"/>
    <lineage>
        <taxon>Bacteria</taxon>
        <taxon>Bacillati</taxon>
        <taxon>Actinomycetota</taxon>
        <taxon>Actinomycetes</taxon>
        <taxon>Bifidobacteriales</taxon>
        <taxon>Bifidobacteriaceae</taxon>
        <taxon>Bifidobacterium</taxon>
    </lineage>
</organism>
<dbReference type="RefSeq" id="WP_163226808.1">
    <property type="nucleotide sequence ID" value="NZ_VYSG01000001.1"/>
</dbReference>
<proteinExistence type="predicted"/>
<evidence type="ECO:0000313" key="1">
    <source>
        <dbReference type="EMBL" id="NEG69212.1"/>
    </source>
</evidence>
<comment type="caution">
    <text evidence="1">The sequence shown here is derived from an EMBL/GenBank/DDBJ whole genome shotgun (WGS) entry which is preliminary data.</text>
</comment>
<protein>
    <submittedName>
        <fullName evidence="1">Type II-A CRISPR-associated protein Csn2</fullName>
    </submittedName>
</protein>
<gene>
    <name evidence="1" type="primary">csn2</name>
    <name evidence="1" type="ORF">F6S87_00930</name>
</gene>
<dbReference type="Gene3D" id="3.40.50.11940">
    <property type="match status" value="1"/>
</dbReference>
<evidence type="ECO:0000313" key="2">
    <source>
        <dbReference type="Proteomes" id="UP000469292"/>
    </source>
</evidence>
<dbReference type="Proteomes" id="UP000469292">
    <property type="component" value="Unassembled WGS sequence"/>
</dbReference>
<dbReference type="AlphaFoldDB" id="A0A6I5NK22"/>
<dbReference type="NCBIfam" id="TIGR01866">
    <property type="entry name" value="cas_Csn2"/>
    <property type="match status" value="1"/>
</dbReference>
<name>A0A6I5NK22_9BIFI</name>